<feature type="region of interest" description="Disordered" evidence="2">
    <location>
        <begin position="375"/>
        <end position="555"/>
    </location>
</feature>
<name>A0A200QPJ6_MACCD</name>
<feature type="region of interest" description="Disordered" evidence="2">
    <location>
        <begin position="569"/>
        <end position="654"/>
    </location>
</feature>
<reference evidence="3 4" key="1">
    <citation type="journal article" date="2017" name="Mol. Plant">
        <title>The Genome of Medicinal Plant Macleaya cordata Provides New Insights into Benzylisoquinoline Alkaloids Metabolism.</title>
        <authorList>
            <person name="Liu X."/>
            <person name="Liu Y."/>
            <person name="Huang P."/>
            <person name="Ma Y."/>
            <person name="Qing Z."/>
            <person name="Tang Q."/>
            <person name="Cao H."/>
            <person name="Cheng P."/>
            <person name="Zheng Y."/>
            <person name="Yuan Z."/>
            <person name="Zhou Y."/>
            <person name="Liu J."/>
            <person name="Tang Z."/>
            <person name="Zhuo Y."/>
            <person name="Zhang Y."/>
            <person name="Yu L."/>
            <person name="Huang J."/>
            <person name="Yang P."/>
            <person name="Peng Q."/>
            <person name="Zhang J."/>
            <person name="Jiang W."/>
            <person name="Zhang Z."/>
            <person name="Lin K."/>
            <person name="Ro D.K."/>
            <person name="Chen X."/>
            <person name="Xiong X."/>
            <person name="Shang Y."/>
            <person name="Huang S."/>
            <person name="Zeng J."/>
        </authorList>
    </citation>
    <scope>NUCLEOTIDE SEQUENCE [LARGE SCALE GENOMIC DNA]</scope>
    <source>
        <strain evidence="4">cv. BLH2017</strain>
        <tissue evidence="3">Root</tissue>
    </source>
</reference>
<feature type="compositionally biased region" description="Polar residues" evidence="2">
    <location>
        <begin position="1454"/>
        <end position="1467"/>
    </location>
</feature>
<keyword evidence="4" id="KW-1185">Reference proteome</keyword>
<feature type="compositionally biased region" description="Polar residues" evidence="2">
    <location>
        <begin position="732"/>
        <end position="743"/>
    </location>
</feature>
<feature type="compositionally biased region" description="Polar residues" evidence="2">
    <location>
        <begin position="1008"/>
        <end position="1022"/>
    </location>
</feature>
<feature type="compositionally biased region" description="Polar residues" evidence="2">
    <location>
        <begin position="1095"/>
        <end position="1116"/>
    </location>
</feature>
<feature type="region of interest" description="Disordered" evidence="2">
    <location>
        <begin position="1420"/>
        <end position="1467"/>
    </location>
</feature>
<feature type="compositionally biased region" description="Basic and acidic residues" evidence="2">
    <location>
        <begin position="1433"/>
        <end position="1446"/>
    </location>
</feature>
<evidence type="ECO:0000313" key="4">
    <source>
        <dbReference type="Proteomes" id="UP000195402"/>
    </source>
</evidence>
<comment type="caution">
    <text evidence="3">The sequence shown here is derived from an EMBL/GenBank/DDBJ whole genome shotgun (WGS) entry which is preliminary data.</text>
</comment>
<dbReference type="OMA" id="PNFSDMR"/>
<dbReference type="InParanoid" id="A0A200QPJ6"/>
<feature type="coiled-coil region" evidence="1">
    <location>
        <begin position="1216"/>
        <end position="1243"/>
    </location>
</feature>
<evidence type="ECO:0000256" key="2">
    <source>
        <dbReference type="SAM" id="MobiDB-lite"/>
    </source>
</evidence>
<organism evidence="3 4">
    <name type="scientific">Macleaya cordata</name>
    <name type="common">Five-seeded plume-poppy</name>
    <name type="synonym">Bocconia cordata</name>
    <dbReference type="NCBI Taxonomy" id="56857"/>
    <lineage>
        <taxon>Eukaryota</taxon>
        <taxon>Viridiplantae</taxon>
        <taxon>Streptophyta</taxon>
        <taxon>Embryophyta</taxon>
        <taxon>Tracheophyta</taxon>
        <taxon>Spermatophyta</taxon>
        <taxon>Magnoliopsida</taxon>
        <taxon>Ranunculales</taxon>
        <taxon>Papaveraceae</taxon>
        <taxon>Papaveroideae</taxon>
        <taxon>Macleaya</taxon>
    </lineage>
</organism>
<dbReference type="PANTHER" id="PTHR31008:SF15">
    <property type="entry name" value="GPI-ANCHORED ADHESIN-LIKE PROTEIN"/>
    <property type="match status" value="1"/>
</dbReference>
<dbReference type="PANTHER" id="PTHR31008">
    <property type="entry name" value="COP1-INTERACTING PROTEIN-RELATED"/>
    <property type="match status" value="1"/>
</dbReference>
<feature type="compositionally biased region" description="Low complexity" evidence="2">
    <location>
        <begin position="396"/>
        <end position="413"/>
    </location>
</feature>
<gene>
    <name evidence="3" type="ORF">BVC80_1799g59</name>
</gene>
<feature type="region of interest" description="Disordered" evidence="2">
    <location>
        <begin position="195"/>
        <end position="303"/>
    </location>
</feature>
<feature type="compositionally biased region" description="Polar residues" evidence="2">
    <location>
        <begin position="1041"/>
        <end position="1051"/>
    </location>
</feature>
<feature type="compositionally biased region" description="Basic and acidic residues" evidence="2">
    <location>
        <begin position="494"/>
        <end position="504"/>
    </location>
</feature>
<dbReference type="FunCoup" id="A0A200QPJ6">
    <property type="interactions" value="400"/>
</dbReference>
<accession>A0A200QPJ6</accession>
<feature type="compositionally biased region" description="Polar residues" evidence="2">
    <location>
        <begin position="635"/>
        <end position="648"/>
    </location>
</feature>
<feature type="region of interest" description="Disordered" evidence="2">
    <location>
        <begin position="1006"/>
        <end position="1121"/>
    </location>
</feature>
<feature type="compositionally biased region" description="Polar residues" evidence="2">
    <location>
        <begin position="237"/>
        <end position="254"/>
    </location>
</feature>
<evidence type="ECO:0000256" key="1">
    <source>
        <dbReference type="SAM" id="Coils"/>
    </source>
</evidence>
<feature type="region of interest" description="Disordered" evidence="2">
    <location>
        <begin position="934"/>
        <end position="972"/>
    </location>
</feature>
<dbReference type="OrthoDB" id="767933at2759"/>
<keyword evidence="1" id="KW-0175">Coiled coil</keyword>
<feature type="region of interest" description="Disordered" evidence="2">
    <location>
        <begin position="666"/>
        <end position="695"/>
    </location>
</feature>
<proteinExistence type="predicted"/>
<sequence length="1467" mass="161873">MRSDAPLDYAVFQLSPRRSRCELFVSGSGTTEKLASGLLKPFLTHLTVAEEQARQAVQSIKLEIEKLKNDGTWFTKGTLERFVRFVSTPEVLELVNTFDAEMSQLEAARRIYLQVLASVALIYHLCRKELLRAIDVRLGAVRQDLTTACARAAAAGFTPDTVSELQLFANRFGAHRLNEACTKFISVNQRRPDLINPWATGRDDHAIRSSSGSDMSIDDSTEENVPVRPNGSHHNADQSQYPHQRHQQNQPQTSQEHDVTQHHEHSGPSTFQQPKTLSTFPIQRSLRESSSERDEGIESEGTIEKEEIVNELPKTSQHTRRLSVQDRINMFENKQKEQSRSSGGKVVVAKSAELRRLPSDVSSAGQPVEKAVLRRWSGASDMSMDLSNERRETESSESTPGPTSDPQSQTPSSVYQGKDIGGSQDTATSSKAEFRGLPVSVEDSGLKDRAFPHNQVGGFPGSEDALGSKSCWSEAARLNDKSASQPQIKAFSGRTKEVLWKDETPSETPLTSSPGAADVDFKGQAASQSRFGSFSGGKEQSELKNEAVSQTLRRAPSGGAELALLKDQAASQSQFRTIPDHSEDVGLNNQTTSQAHFRASASRVADVGPADEPYQVPRRAFPSRSGDVRVRDELTSQAPTRASPTTLDIGSDSKETLVSELQTRAFSGKVKGGSGAKNQSASMAQYRDSEGDLSAQQIQWGFQGKIEEAGKMQFGGFPAREEDSGLQGVKLQRQSSAPEQNSKFRGRRGDSNPIYGNIELDSEKVPPVRKVIEGSDTFDSVSTAVTEQVQKGRTSKGNQDLNDELQMKADELEKLFAAHKLRVPGDQSTTSRRSKPAEMRMEQAASAAYRKPVEVSQVQLPAKATVRESAGSSGNVAKLDVNPLMRMVDNHDYGNALKQNISELVFPEDSRGKFYDKYMQKRNAKLREEWSSRRAQKEAKMKAMQDSLERSRAEMEAKFAESAERRDSPLYARQRAEKLRSFNVRSVMKNREQAIEFLIEGDEDLSGYSEQTQYEQDGSFNETFLGDGSSRSVQSKKHLPNRNQSSSTSRISAAPVPRSSTKSSNSSSGRRRAQPENPLTQSVPNFSDFRKENTKPSSGISKTTSRTQIRNYTRSKSTIEDIPLVKEDKPQRCQSMRKSFAVPGELKDLSPLNSDGVVLAQLKFAKEQVEQSLYNKVPKNGESKPFLKKGNGIGPGAGAGIAKMKYSVAPENLKTEEESDDLADQLEDSIDMVKEEEEEESEREMVEGTRKAVDYLTDSDNEKPGMIMESEKSGDPELGNGEVLRSLCEVDHDSVAELAAAVPSKFHTSVGHAQDSPGESPVSWNSHVHHPFSYIHESSDIDASIDSPMGSPASWNSHSLTQLEVDAARMRKKWGSAQKPILVANSSQHQSRKDVAKGFKRLLKFGRKSRGTESLVDWISATTSEGDDDTDDGRDVTNRSSDDLRKSRMGLSQDALNDSDLFNEQVK</sequence>
<feature type="region of interest" description="Disordered" evidence="2">
    <location>
        <begin position="823"/>
        <end position="851"/>
    </location>
</feature>
<feature type="compositionally biased region" description="Low complexity" evidence="2">
    <location>
        <begin position="1058"/>
        <end position="1068"/>
    </location>
</feature>
<feature type="region of interest" description="Disordered" evidence="2">
    <location>
        <begin position="715"/>
        <end position="761"/>
    </location>
</feature>
<feature type="compositionally biased region" description="Polar residues" evidence="2">
    <location>
        <begin position="267"/>
        <end position="282"/>
    </location>
</feature>
<feature type="compositionally biased region" description="Basic and acidic residues" evidence="2">
    <location>
        <begin position="255"/>
        <end position="266"/>
    </location>
</feature>
<dbReference type="EMBL" id="MVGT01001388">
    <property type="protein sequence ID" value="OVA12352.1"/>
    <property type="molecule type" value="Genomic_DNA"/>
</dbReference>
<protein>
    <submittedName>
        <fullName evidence="3">Uncharacterized protein</fullName>
    </submittedName>
</protein>
<evidence type="ECO:0000313" key="3">
    <source>
        <dbReference type="EMBL" id="OVA12352.1"/>
    </source>
</evidence>
<dbReference type="STRING" id="56857.A0A200QPJ6"/>
<dbReference type="Proteomes" id="UP000195402">
    <property type="component" value="Unassembled WGS sequence"/>
</dbReference>
<feature type="compositionally biased region" description="Basic and acidic residues" evidence="2">
    <location>
        <begin position="285"/>
        <end position="303"/>
    </location>
</feature>